<evidence type="ECO:0000313" key="2">
    <source>
        <dbReference type="Proteomes" id="UP000239549"/>
    </source>
</evidence>
<dbReference type="Proteomes" id="UP000239549">
    <property type="component" value="Unassembled WGS sequence"/>
</dbReference>
<dbReference type="EMBL" id="BFAV01000073">
    <property type="protein sequence ID" value="GBF33029.1"/>
    <property type="molecule type" value="Genomic_DNA"/>
</dbReference>
<keyword evidence="2" id="KW-1185">Reference proteome</keyword>
<proteinExistence type="predicted"/>
<dbReference type="AlphaFoldDB" id="A0A2L2X9U9"/>
<protein>
    <submittedName>
        <fullName evidence="1">Uncharacterized protein</fullName>
    </submittedName>
</protein>
<organism evidence="1 2">
    <name type="scientific">Desulfocucumis palustris</name>
    <dbReference type="NCBI Taxonomy" id="1898651"/>
    <lineage>
        <taxon>Bacteria</taxon>
        <taxon>Bacillati</taxon>
        <taxon>Bacillota</taxon>
        <taxon>Clostridia</taxon>
        <taxon>Eubacteriales</taxon>
        <taxon>Desulfocucumaceae</taxon>
        <taxon>Desulfocucumis</taxon>
    </lineage>
</organism>
<gene>
    <name evidence="1" type="ORF">DCCM_2126</name>
</gene>
<reference evidence="2" key="1">
    <citation type="submission" date="2018-02" db="EMBL/GenBank/DDBJ databases">
        <title>Genome sequence of Desulfocucumis palustris strain NAW-5.</title>
        <authorList>
            <person name="Watanabe M."/>
            <person name="Kojima H."/>
            <person name="Fukui M."/>
        </authorList>
    </citation>
    <scope>NUCLEOTIDE SEQUENCE [LARGE SCALE GENOMIC DNA]</scope>
    <source>
        <strain evidence="2">NAW-5</strain>
    </source>
</reference>
<name>A0A2L2X9U9_9FIRM</name>
<comment type="caution">
    <text evidence="1">The sequence shown here is derived from an EMBL/GenBank/DDBJ whole genome shotgun (WGS) entry which is preliminary data.</text>
</comment>
<sequence>MLSGHYIMFSGSVLMGLNIVSRAGDAFPAPRLKHLIPLSPPFLGIVKAVNYPCPFS</sequence>
<accession>A0A2L2X9U9</accession>
<evidence type="ECO:0000313" key="1">
    <source>
        <dbReference type="EMBL" id="GBF33029.1"/>
    </source>
</evidence>